<evidence type="ECO:0000313" key="2">
    <source>
        <dbReference type="Proteomes" id="UP000019141"/>
    </source>
</evidence>
<dbReference type="Proteomes" id="UP000019141">
    <property type="component" value="Unassembled WGS sequence"/>
</dbReference>
<evidence type="ECO:0000313" key="1">
    <source>
        <dbReference type="EMBL" id="ETW95079.1"/>
    </source>
</evidence>
<reference evidence="1 2" key="1">
    <citation type="journal article" date="2014" name="Nature">
        <title>An environmental bacterial taxon with a large and distinct metabolic repertoire.</title>
        <authorList>
            <person name="Wilson M.C."/>
            <person name="Mori T."/>
            <person name="Ruckert C."/>
            <person name="Uria A.R."/>
            <person name="Helf M.J."/>
            <person name="Takada K."/>
            <person name="Gernert C."/>
            <person name="Steffens U.A."/>
            <person name="Heycke N."/>
            <person name="Schmitt S."/>
            <person name="Rinke C."/>
            <person name="Helfrich E.J."/>
            <person name="Brachmann A.O."/>
            <person name="Gurgui C."/>
            <person name="Wakimoto T."/>
            <person name="Kracht M."/>
            <person name="Crusemann M."/>
            <person name="Hentschel U."/>
            <person name="Abe I."/>
            <person name="Matsunaga S."/>
            <person name="Kalinowski J."/>
            <person name="Takeyama H."/>
            <person name="Piel J."/>
        </authorList>
    </citation>
    <scope>NUCLEOTIDE SEQUENCE [LARGE SCALE GENOMIC DNA]</scope>
    <source>
        <strain evidence="2">TSY1</strain>
    </source>
</reference>
<keyword evidence="2" id="KW-1185">Reference proteome</keyword>
<name>W4LAX0_ENTF1</name>
<sequence length="133" mass="14138">MAEQKNEVVHRSIKLLGESLLAPGFSLLLDGQIKQGTLHTGAGILARIALGIPGAILVAANSYSVSTTGKSLYANLFDPEDVKAYNIKDAVKQDVAAGLSLDEINARVTEDIEDIYEEAVASLRNGRQLNNGC</sequence>
<dbReference type="EMBL" id="AZHW01000959">
    <property type="protein sequence ID" value="ETW95079.1"/>
    <property type="molecule type" value="Genomic_DNA"/>
</dbReference>
<comment type="caution">
    <text evidence="1">The sequence shown here is derived from an EMBL/GenBank/DDBJ whole genome shotgun (WGS) entry which is preliminary data.</text>
</comment>
<dbReference type="InterPro" id="IPR045718">
    <property type="entry name" value="DUF6072"/>
</dbReference>
<gene>
    <name evidence="1" type="ORF">ETSY1_32120</name>
</gene>
<proteinExistence type="predicted"/>
<accession>W4LAX0</accession>
<protein>
    <submittedName>
        <fullName evidence="1">Uncharacterized protein</fullName>
    </submittedName>
</protein>
<organism evidence="1 2">
    <name type="scientific">Entotheonella factor</name>
    <dbReference type="NCBI Taxonomy" id="1429438"/>
    <lineage>
        <taxon>Bacteria</taxon>
        <taxon>Pseudomonadati</taxon>
        <taxon>Nitrospinota/Tectimicrobiota group</taxon>
        <taxon>Candidatus Tectimicrobiota</taxon>
        <taxon>Candidatus Entotheonellia</taxon>
        <taxon>Candidatus Entotheonellales</taxon>
        <taxon>Candidatus Entotheonellaceae</taxon>
        <taxon>Candidatus Entotheonella</taxon>
    </lineage>
</organism>
<dbReference type="AlphaFoldDB" id="W4LAX0"/>
<dbReference type="HOGENOM" id="CLU_1902847_0_0_7"/>
<dbReference type="Pfam" id="PF19549">
    <property type="entry name" value="DUF6072"/>
    <property type="match status" value="1"/>
</dbReference>